<gene>
    <name evidence="6" type="ORF">ABID24_000207</name>
</gene>
<reference evidence="6 7" key="1">
    <citation type="submission" date="2024-06" db="EMBL/GenBank/DDBJ databases">
        <title>Genomic Encyclopedia of Type Strains, Phase IV (KMG-IV): sequencing the most valuable type-strain genomes for metagenomic binning, comparative biology and taxonomic classification.</title>
        <authorList>
            <person name="Goeker M."/>
        </authorList>
    </citation>
    <scope>NUCLEOTIDE SEQUENCE [LARGE SCALE GENOMIC DNA]</scope>
    <source>
        <strain evidence="6 7">DSM 29492</strain>
    </source>
</reference>
<evidence type="ECO:0000313" key="7">
    <source>
        <dbReference type="Proteomes" id="UP001549106"/>
    </source>
</evidence>
<proteinExistence type="inferred from homology"/>
<comment type="catalytic activity">
    <reaction evidence="1">
        <text>a uridine in RNA = a pseudouridine in RNA</text>
        <dbReference type="Rhea" id="RHEA:48348"/>
        <dbReference type="Rhea" id="RHEA-COMP:12068"/>
        <dbReference type="Rhea" id="RHEA-COMP:12069"/>
        <dbReference type="ChEBI" id="CHEBI:65314"/>
        <dbReference type="ChEBI" id="CHEBI:65315"/>
    </reaction>
</comment>
<accession>A0ABV2LXZ0</accession>
<dbReference type="Pfam" id="PF00849">
    <property type="entry name" value="PseudoU_synth_2"/>
    <property type="match status" value="1"/>
</dbReference>
<dbReference type="CDD" id="cd02869">
    <property type="entry name" value="PseudoU_synth_RluA_like"/>
    <property type="match status" value="1"/>
</dbReference>
<protein>
    <recommendedName>
        <fullName evidence="3">RNA pseudouridylate synthase</fullName>
    </recommendedName>
    <alternativeName>
        <fullName evidence="4">RNA-uridine isomerase</fullName>
    </alternativeName>
</protein>
<dbReference type="Gene3D" id="3.30.2350.10">
    <property type="entry name" value="Pseudouridine synthase"/>
    <property type="match status" value="1"/>
</dbReference>
<dbReference type="RefSeq" id="WP_257463739.1">
    <property type="nucleotide sequence ID" value="NZ_BAABXP010000002.1"/>
</dbReference>
<evidence type="ECO:0000256" key="3">
    <source>
        <dbReference type="ARBA" id="ARBA00031870"/>
    </source>
</evidence>
<dbReference type="PANTHER" id="PTHR21600:SF87">
    <property type="entry name" value="RNA PSEUDOURIDYLATE SYNTHASE DOMAIN-CONTAINING PROTEIN 1"/>
    <property type="match status" value="1"/>
</dbReference>
<evidence type="ECO:0000256" key="4">
    <source>
        <dbReference type="ARBA" id="ARBA00033164"/>
    </source>
</evidence>
<keyword evidence="6" id="KW-0413">Isomerase</keyword>
<sequence length="353" mass="38779">MERFLTFTVNKNSGFHTVGQVLRSQGGLTKNQISRAKFRPQGILKNGVRCRVTESVYPGDMITVCLEESGLSSGHLASPPEAALPPLEILYEDQDLLAVNKPAGIVTHPSGCHYRDSLSNQVSWYFRSKKEKIVIRPVGRLDRETSGIVIFAKNQTAAARLQAQRCHNHLKKQYLAVVSGCLPVDPCAEKTVPPSSSALLSQGHTISLPIGPDPDDPRKMTVLLSDSFTFGNLPVDLEKNSSHQHPLSPPGGNFKTAVTHYQVLHSTADWSLVSLFLDTGRTHQIRVHMKSTGHPLLGDTLYGNTGESPVSLPFTRAALHAWKLFLEHPFEGKNLILEAPLPEDFSSLAKYLP</sequence>
<evidence type="ECO:0000256" key="2">
    <source>
        <dbReference type="ARBA" id="ARBA00010876"/>
    </source>
</evidence>
<dbReference type="GO" id="GO:0160140">
    <property type="term" value="F:23S rRNA pseudouridine(1911/1915/1917) synthase activity"/>
    <property type="evidence" value="ECO:0007669"/>
    <property type="project" value="UniProtKB-EC"/>
</dbReference>
<feature type="domain" description="Pseudouridine synthase RsuA/RluA-like" evidence="5">
    <location>
        <begin position="95"/>
        <end position="290"/>
    </location>
</feature>
<dbReference type="Proteomes" id="UP001549106">
    <property type="component" value="Unassembled WGS sequence"/>
</dbReference>
<evidence type="ECO:0000256" key="1">
    <source>
        <dbReference type="ARBA" id="ARBA00000073"/>
    </source>
</evidence>
<name>A0ABV2LXZ0_9FIRM</name>
<organism evidence="6 7">
    <name type="scientific">Blautia caecimuris</name>
    <dbReference type="NCBI Taxonomy" id="1796615"/>
    <lineage>
        <taxon>Bacteria</taxon>
        <taxon>Bacillati</taxon>
        <taxon>Bacillota</taxon>
        <taxon>Clostridia</taxon>
        <taxon>Lachnospirales</taxon>
        <taxon>Lachnospiraceae</taxon>
        <taxon>Blautia</taxon>
    </lineage>
</organism>
<comment type="caution">
    <text evidence="6">The sequence shown here is derived from an EMBL/GenBank/DDBJ whole genome shotgun (WGS) entry which is preliminary data.</text>
</comment>
<keyword evidence="7" id="KW-1185">Reference proteome</keyword>
<dbReference type="InterPro" id="IPR050188">
    <property type="entry name" value="RluA_PseudoU_synthase"/>
</dbReference>
<dbReference type="InterPro" id="IPR006145">
    <property type="entry name" value="PsdUridine_synth_RsuA/RluA"/>
</dbReference>
<evidence type="ECO:0000259" key="5">
    <source>
        <dbReference type="Pfam" id="PF00849"/>
    </source>
</evidence>
<dbReference type="InterPro" id="IPR020103">
    <property type="entry name" value="PsdUridine_synth_cat_dom_sf"/>
</dbReference>
<evidence type="ECO:0000313" key="6">
    <source>
        <dbReference type="EMBL" id="MET3748991.1"/>
    </source>
</evidence>
<dbReference type="PANTHER" id="PTHR21600">
    <property type="entry name" value="MITOCHONDRIAL RNA PSEUDOURIDINE SYNTHASE"/>
    <property type="match status" value="1"/>
</dbReference>
<comment type="similarity">
    <text evidence="2">Belongs to the pseudouridine synthase RluA family.</text>
</comment>
<dbReference type="SUPFAM" id="SSF55120">
    <property type="entry name" value="Pseudouridine synthase"/>
    <property type="match status" value="1"/>
</dbReference>
<dbReference type="EMBL" id="JBEPMJ010000001">
    <property type="protein sequence ID" value="MET3748991.1"/>
    <property type="molecule type" value="Genomic_DNA"/>
</dbReference>